<keyword evidence="3" id="KW-0378">Hydrolase</keyword>
<dbReference type="InterPro" id="IPR016516">
    <property type="entry name" value="UCP07580"/>
</dbReference>
<evidence type="ECO:0000313" key="4">
    <source>
        <dbReference type="Proteomes" id="UP000231962"/>
    </source>
</evidence>
<dbReference type="GO" id="GO:0016787">
    <property type="term" value="F:hydrolase activity"/>
    <property type="evidence" value="ECO:0007669"/>
    <property type="project" value="UniProtKB-KW"/>
</dbReference>
<organism evidence="3 5">
    <name type="scientific">Leptospira perolatii</name>
    <dbReference type="NCBI Taxonomy" id="2023191"/>
    <lineage>
        <taxon>Bacteria</taxon>
        <taxon>Pseudomonadati</taxon>
        <taxon>Spirochaetota</taxon>
        <taxon>Spirochaetia</taxon>
        <taxon>Leptospirales</taxon>
        <taxon>Leptospiraceae</taxon>
        <taxon>Leptospira</taxon>
    </lineage>
</organism>
<reference evidence="4 5" key="1">
    <citation type="submission" date="2017-07" db="EMBL/GenBank/DDBJ databases">
        <title>Leptospira spp. isolated from tropical soils.</title>
        <authorList>
            <person name="Thibeaux R."/>
            <person name="Iraola G."/>
            <person name="Ferres I."/>
            <person name="Bierque E."/>
            <person name="Girault D."/>
            <person name="Soupe-Gilbert M.-E."/>
            <person name="Picardeau M."/>
            <person name="Goarant C."/>
        </authorList>
    </citation>
    <scope>NUCLEOTIDE SEQUENCE [LARGE SCALE GENOMIC DNA]</scope>
    <source>
        <strain evidence="3 5">FH1-B-B1</strain>
        <strain evidence="2 4">FH1-B-C1</strain>
    </source>
</reference>
<dbReference type="OrthoDB" id="339112at2"/>
<keyword evidence="1" id="KW-1133">Transmembrane helix</keyword>
<sequence length="282" mass="33328">MGKSEILENKEFVYYPVRKPRFEFSEPVAKHWLGDSAYRTHILNAWTLIFPDGERYFIRTVQPFLSKIKDPRVLRNAKAFIGQEAQHAGEHKKFWRNLEDQGYRIKGFIKFFNKFAFGFLEKIAPKRSNLSVTAGLEHYTSLIATVGLGLGVLKQADPQMRKLFEWHAAEEIEHKSAAYDVYLDTGGGYFRRVIGMIVASILFWSFTFLGAEMLLWQDGLTFNWKVRRDAFEFIFWKEKVFFHGIFAFLKYFHPRFHPEQEDNYHLSREIFTSPEHQYKEVA</sequence>
<dbReference type="InterPro" id="IPR009078">
    <property type="entry name" value="Ferritin-like_SF"/>
</dbReference>
<dbReference type="Pfam" id="PF10118">
    <property type="entry name" value="Metal_hydrol"/>
    <property type="match status" value="1"/>
</dbReference>
<accession>A0A2M9ZST4</accession>
<dbReference type="EMBL" id="NPDY01000016">
    <property type="protein sequence ID" value="PJZ68797.1"/>
    <property type="molecule type" value="Genomic_DNA"/>
</dbReference>
<dbReference type="RefSeq" id="WP_100714811.1">
    <property type="nucleotide sequence ID" value="NZ_NPDY01000016.1"/>
</dbReference>
<protein>
    <submittedName>
        <fullName evidence="3">Metal-dependent hydrolase</fullName>
    </submittedName>
</protein>
<comment type="caution">
    <text evidence="3">The sequence shown here is derived from an EMBL/GenBank/DDBJ whole genome shotgun (WGS) entry which is preliminary data.</text>
</comment>
<dbReference type="AlphaFoldDB" id="A0A2M9ZST4"/>
<evidence type="ECO:0000256" key="1">
    <source>
        <dbReference type="SAM" id="Phobius"/>
    </source>
</evidence>
<evidence type="ECO:0000313" key="3">
    <source>
        <dbReference type="EMBL" id="PJZ75152.1"/>
    </source>
</evidence>
<dbReference type="SUPFAM" id="SSF47240">
    <property type="entry name" value="Ferritin-like"/>
    <property type="match status" value="1"/>
</dbReference>
<dbReference type="Proteomes" id="UP000231962">
    <property type="component" value="Unassembled WGS sequence"/>
</dbReference>
<proteinExistence type="predicted"/>
<feature type="transmembrane region" description="Helical" evidence="1">
    <location>
        <begin position="193"/>
        <end position="214"/>
    </location>
</feature>
<dbReference type="PIRSF" id="PIRSF007580">
    <property type="entry name" value="UCP07580"/>
    <property type="match status" value="1"/>
</dbReference>
<dbReference type="EMBL" id="NPDZ01000001">
    <property type="protein sequence ID" value="PJZ75152.1"/>
    <property type="molecule type" value="Genomic_DNA"/>
</dbReference>
<dbReference type="PANTHER" id="PTHR39456:SF1">
    <property type="entry name" value="METAL-DEPENDENT HYDROLASE"/>
    <property type="match status" value="1"/>
</dbReference>
<dbReference type="PANTHER" id="PTHR39456">
    <property type="entry name" value="METAL-DEPENDENT HYDROLASE"/>
    <property type="match status" value="1"/>
</dbReference>
<evidence type="ECO:0000313" key="5">
    <source>
        <dbReference type="Proteomes" id="UP000231990"/>
    </source>
</evidence>
<dbReference type="Proteomes" id="UP000231990">
    <property type="component" value="Unassembled WGS sequence"/>
</dbReference>
<gene>
    <name evidence="2" type="ORF">CH360_14740</name>
    <name evidence="3" type="ORF">CH373_03860</name>
</gene>
<evidence type="ECO:0000313" key="2">
    <source>
        <dbReference type="EMBL" id="PJZ68797.1"/>
    </source>
</evidence>
<keyword evidence="1" id="KW-0472">Membrane</keyword>
<keyword evidence="1" id="KW-0812">Transmembrane</keyword>
<keyword evidence="4" id="KW-1185">Reference proteome</keyword>
<name>A0A2M9ZST4_9LEPT</name>